<evidence type="ECO:0000256" key="1">
    <source>
        <dbReference type="ARBA" id="ARBA00022729"/>
    </source>
</evidence>
<keyword evidence="1" id="KW-0732">Signal</keyword>
<dbReference type="InterPro" id="IPR007751">
    <property type="entry name" value="DUF676_lipase-like"/>
</dbReference>
<proteinExistence type="predicted"/>
<reference evidence="5" key="1">
    <citation type="journal article" date="2019" name="Int. J. Syst. Evol. Microbiol.">
        <title>The Global Catalogue of Microorganisms (GCM) 10K type strain sequencing project: providing services to taxonomists for standard genome sequencing and annotation.</title>
        <authorList>
            <consortium name="The Broad Institute Genomics Platform"/>
            <consortium name="The Broad Institute Genome Sequencing Center for Infectious Disease"/>
            <person name="Wu L."/>
            <person name="Ma J."/>
        </authorList>
    </citation>
    <scope>NUCLEOTIDE SEQUENCE [LARGE SCALE GENOMIC DNA]</scope>
    <source>
        <strain evidence="5">JCM 17069</strain>
    </source>
</reference>
<dbReference type="SUPFAM" id="SSF53474">
    <property type="entry name" value="alpha/beta-Hydrolases"/>
    <property type="match status" value="1"/>
</dbReference>
<feature type="domain" description="DUF676" evidence="2">
    <location>
        <begin position="338"/>
        <end position="409"/>
    </location>
</feature>
<accession>A0ABP7VEE1</accession>
<dbReference type="Proteomes" id="UP001500367">
    <property type="component" value="Unassembled WGS sequence"/>
</dbReference>
<name>A0ABP7VEE1_9FLAO</name>
<dbReference type="InterPro" id="IPR026444">
    <property type="entry name" value="Secre_tail"/>
</dbReference>
<dbReference type="EMBL" id="BAABCT010000002">
    <property type="protein sequence ID" value="GAA4065554.1"/>
    <property type="molecule type" value="Genomic_DNA"/>
</dbReference>
<keyword evidence="5" id="KW-1185">Reference proteome</keyword>
<gene>
    <name evidence="4" type="ORF">GCM10022389_07850</name>
</gene>
<evidence type="ECO:0000313" key="5">
    <source>
        <dbReference type="Proteomes" id="UP001500367"/>
    </source>
</evidence>
<evidence type="ECO:0000259" key="2">
    <source>
        <dbReference type="Pfam" id="PF05057"/>
    </source>
</evidence>
<protein>
    <submittedName>
        <fullName evidence="4">Uncharacterized protein</fullName>
    </submittedName>
</protein>
<dbReference type="Gene3D" id="3.40.50.1820">
    <property type="entry name" value="alpha/beta hydrolase"/>
    <property type="match status" value="1"/>
</dbReference>
<dbReference type="RefSeq" id="WP_344815487.1">
    <property type="nucleotide sequence ID" value="NZ_BAABCT010000002.1"/>
</dbReference>
<organism evidence="4 5">
    <name type="scientific">Flavobacterium cheonanense</name>
    <dbReference type="NCBI Taxonomy" id="706183"/>
    <lineage>
        <taxon>Bacteria</taxon>
        <taxon>Pseudomonadati</taxon>
        <taxon>Bacteroidota</taxon>
        <taxon>Flavobacteriia</taxon>
        <taxon>Flavobacteriales</taxon>
        <taxon>Flavobacteriaceae</taxon>
        <taxon>Flavobacterium</taxon>
    </lineage>
</organism>
<sequence>MKSKITLLFIFLISIFGYSQDKTYDLLKEKTETKILHDRVFDLSKAATIGSKPINSNTFNQFYHEIQRADFLQRLPKYEILKNEANFGKATKQIPLAILITEYETLKRTSIDNGDVFLQNNQYNVKPNATGLFEKHTISLVSPLLSKSNSNTFLLKEDFILNSTNKKILSVELKLEDSNWVKINFNKPFQLNFKETGNQIVDYKIEFTDGSKVQNSFEFEITSIENIQGKNNEAQTPNIVLPITSTIAYQGYNETAPYFGQGEYELFMDTTNGVLDKPIFLVDGFDPGDSRNSTIIYQSLNYGTGQNLATDLRAQGFDVIILNFPVYTRTGTTTVVDGGVDYIQRNAMILVELINQINAQKVGSEQNVVIGPSMGGLISRYALRYMEMNNLTHQTRLYISFDSPHLGANVPIGFQHLFNYMAYGPLGSTAVQPVVDGLIKSPAAKQMLIDHFEGHLQSGSAFEFNTTSNSLLPTGAPNFRNAFQTELNTMGFPVNTRNVSISNGAGNGSMNYSPNFEAMNHTFNVTSTQRAIINLRFTPAANQTNEVSRFRGQQYFLFFWITGYESAANSKSPTYTDGLDSAPGGRFDMAGFQAGAGTDPLLTEFFDNLLVDYFCFIPVWSSMAVSNTTNLYAPINSSSTTPFAASSIPTVNENHVTLNSQNTAFALAEILNPILTNNENLALNNFWIQNPIQNSLQINSNYTIENASIVVKDILGKTIVEMNNQTINGLLEIPISLSNGVYLVTLKNSQGSVTKKIIKG</sequence>
<feature type="domain" description="Secretion system C-terminal sorting" evidence="3">
    <location>
        <begin position="690"/>
        <end position="758"/>
    </location>
</feature>
<dbReference type="InterPro" id="IPR029058">
    <property type="entry name" value="AB_hydrolase_fold"/>
</dbReference>
<dbReference type="Pfam" id="PF05057">
    <property type="entry name" value="DUF676"/>
    <property type="match status" value="1"/>
</dbReference>
<evidence type="ECO:0000313" key="4">
    <source>
        <dbReference type="EMBL" id="GAA4065554.1"/>
    </source>
</evidence>
<evidence type="ECO:0000259" key="3">
    <source>
        <dbReference type="Pfam" id="PF18962"/>
    </source>
</evidence>
<comment type="caution">
    <text evidence="4">The sequence shown here is derived from an EMBL/GenBank/DDBJ whole genome shotgun (WGS) entry which is preliminary data.</text>
</comment>
<dbReference type="Pfam" id="PF18962">
    <property type="entry name" value="Por_Secre_tail"/>
    <property type="match status" value="1"/>
</dbReference>
<dbReference type="NCBIfam" id="TIGR04183">
    <property type="entry name" value="Por_Secre_tail"/>
    <property type="match status" value="1"/>
</dbReference>